<feature type="signal peptide" evidence="2">
    <location>
        <begin position="1"/>
        <end position="24"/>
    </location>
</feature>
<comment type="subunit">
    <text evidence="1">Homodimer.</text>
</comment>
<dbReference type="Proteomes" id="UP001386437">
    <property type="component" value="Unassembled WGS sequence"/>
</dbReference>
<dbReference type="SUPFAM" id="SSF56925">
    <property type="entry name" value="OMPA-like"/>
    <property type="match status" value="1"/>
</dbReference>
<organism evidence="3 4">
    <name type="scientific">Paraburkholderia bengalensis</name>
    <dbReference type="NCBI Taxonomy" id="2747562"/>
    <lineage>
        <taxon>Bacteria</taxon>
        <taxon>Pseudomonadati</taxon>
        <taxon>Pseudomonadota</taxon>
        <taxon>Betaproteobacteria</taxon>
        <taxon>Burkholderiales</taxon>
        <taxon>Burkholderiaceae</taxon>
        <taxon>Paraburkholderia</taxon>
    </lineage>
</organism>
<accession>A0ABU8J076</accession>
<dbReference type="InterPro" id="IPR018550">
    <property type="entry name" value="Lipid-A_deacylase-rel"/>
</dbReference>
<evidence type="ECO:0000256" key="1">
    <source>
        <dbReference type="PIRNR" id="PIRNR029681"/>
    </source>
</evidence>
<comment type="caution">
    <text evidence="3">The sequence shown here is derived from an EMBL/GenBank/DDBJ whole genome shotgun (WGS) entry which is preliminary data.</text>
</comment>
<dbReference type="RefSeq" id="WP_336600900.1">
    <property type="nucleotide sequence ID" value="NZ_JACFYJ010000064.1"/>
</dbReference>
<keyword evidence="1 3" id="KW-0378">Hydrolase</keyword>
<keyword evidence="1" id="KW-0472">Membrane</keyword>
<keyword evidence="1" id="KW-0998">Cell outer membrane</keyword>
<dbReference type="EC" id="3.1.1.77" evidence="1"/>
<protein>
    <recommendedName>
        <fullName evidence="1">Lipid A deacylase</fullName>
        <ecNumber evidence="1">3.1.1.77</ecNumber>
    </recommendedName>
    <alternativeName>
        <fullName evidence="1">LPS 3-O-deacylase</fullName>
    </alternativeName>
    <alternativeName>
        <fullName evidence="1">Outer membrane enzyme</fullName>
    </alternativeName>
</protein>
<gene>
    <name evidence="3" type="ORF">H3V53_29005</name>
</gene>
<evidence type="ECO:0000313" key="3">
    <source>
        <dbReference type="EMBL" id="MEI6001079.1"/>
    </source>
</evidence>
<keyword evidence="4" id="KW-1185">Reference proteome</keyword>
<dbReference type="GO" id="GO:0016787">
    <property type="term" value="F:hydrolase activity"/>
    <property type="evidence" value="ECO:0007669"/>
    <property type="project" value="UniProtKB-KW"/>
</dbReference>
<dbReference type="EMBL" id="JACFYJ010000064">
    <property type="protein sequence ID" value="MEI6001079.1"/>
    <property type="molecule type" value="Genomic_DNA"/>
</dbReference>
<comment type="subcellular location">
    <subcellularLocation>
        <location evidence="1">Cell outer membrane</location>
        <topology evidence="1">Multi-pass membrane protein</topology>
    </subcellularLocation>
</comment>
<reference evidence="3 4" key="1">
    <citation type="journal article" date="2022" name="Arch. Microbiol.">
        <title>Paraburkholderia bengalensis sp. nov. isolated from roots of Oryza sativa, IR64.</title>
        <authorList>
            <person name="Nag P."/>
            <person name="Mondal N."/>
            <person name="Sarkar J."/>
            <person name="Das S."/>
        </authorList>
    </citation>
    <scope>NUCLEOTIDE SEQUENCE [LARGE SCALE GENOMIC DNA]</scope>
    <source>
        <strain evidence="3 4">IR64_4_BI</strain>
    </source>
</reference>
<comment type="similarity">
    <text evidence="1">Belongs to the PagL family.</text>
</comment>
<dbReference type="PIRSF" id="PIRSF029681">
    <property type="entry name" value="PagL"/>
    <property type="match status" value="1"/>
</dbReference>
<keyword evidence="2" id="KW-0732">Signal</keyword>
<dbReference type="Pfam" id="PF09411">
    <property type="entry name" value="PagL"/>
    <property type="match status" value="1"/>
</dbReference>
<comment type="function">
    <text evidence="1">Has lipid A 3-O-deacylase activity. Hydrolyzes the ester bond at the 3 position of lipid A, a bioactive component of lipopolysaccharide (LPS), thereby releasing the primary fatty acyl moiety.</text>
</comment>
<name>A0ABU8J076_9BURK</name>
<sequence>MRNTRNAVVRNLISLTIFASVASAAQDAPADSHYGFQFAAGVADHGVRKADIGGVWDPGLGWWEVGGYYFTLVGEAHVAYWDIWERGATHSNIWEFGLTPVFRVIKSTGRIRPYVEAGVGVRLLSHVRETEDRTLSSFFQFADMAGVGAQFGEHQSYQAGFRFQHLSNAGIKHPNPGINFSQIYFQYNF</sequence>
<comment type="catalytic activity">
    <reaction evidence="1">
        <text>a 3-(acyloxy)acyl derivative of bacterial toxin + H2O = a 3-hydroxyacyl derivative of bacterial toxin + a fatty acid + H(+)</text>
        <dbReference type="Rhea" id="RHEA:12032"/>
        <dbReference type="ChEBI" id="CHEBI:15377"/>
        <dbReference type="ChEBI" id="CHEBI:15378"/>
        <dbReference type="ChEBI" id="CHEBI:28868"/>
        <dbReference type="ChEBI" id="CHEBI:136853"/>
        <dbReference type="ChEBI" id="CHEBI:140675"/>
        <dbReference type="EC" id="3.1.1.77"/>
    </reaction>
</comment>
<dbReference type="InterPro" id="IPR011250">
    <property type="entry name" value="OMP/PagP_B-barrel"/>
</dbReference>
<feature type="chain" id="PRO_5046002243" description="Lipid A deacylase" evidence="2">
    <location>
        <begin position="25"/>
        <end position="189"/>
    </location>
</feature>
<evidence type="ECO:0000256" key="2">
    <source>
        <dbReference type="SAM" id="SignalP"/>
    </source>
</evidence>
<evidence type="ECO:0000313" key="4">
    <source>
        <dbReference type="Proteomes" id="UP001386437"/>
    </source>
</evidence>
<proteinExistence type="inferred from homology"/>
<dbReference type="Gene3D" id="2.40.160.20">
    <property type="match status" value="1"/>
</dbReference>